<evidence type="ECO:0000313" key="1">
    <source>
        <dbReference type="EMBL" id="SES12923.1"/>
    </source>
</evidence>
<reference evidence="2" key="1">
    <citation type="submission" date="2016-10" db="EMBL/GenBank/DDBJ databases">
        <authorList>
            <person name="Varghese N."/>
            <person name="Submissions S."/>
        </authorList>
    </citation>
    <scope>NUCLEOTIDE SEQUENCE [LARGE SCALE GENOMIC DNA]</scope>
    <source>
        <strain evidence="2">S1b</strain>
    </source>
</reference>
<organism evidence="1 2">
    <name type="scientific">Lachnobacterium bovis</name>
    <dbReference type="NCBI Taxonomy" id="140626"/>
    <lineage>
        <taxon>Bacteria</taxon>
        <taxon>Bacillati</taxon>
        <taxon>Bacillota</taxon>
        <taxon>Clostridia</taxon>
        <taxon>Lachnospirales</taxon>
        <taxon>Lachnospiraceae</taxon>
        <taxon>Lachnobacterium</taxon>
    </lineage>
</organism>
<dbReference type="EMBL" id="FOGW01000039">
    <property type="protein sequence ID" value="SES12923.1"/>
    <property type="molecule type" value="Genomic_DNA"/>
</dbReference>
<dbReference type="RefSeq" id="WP_027422597.1">
    <property type="nucleotide sequence ID" value="NZ_FOGW01000039.1"/>
</dbReference>
<keyword evidence="2" id="KW-1185">Reference proteome</keyword>
<dbReference type="Proteomes" id="UP000182471">
    <property type="component" value="Unassembled WGS sequence"/>
</dbReference>
<evidence type="ECO:0000313" key="2">
    <source>
        <dbReference type="Proteomes" id="UP000182471"/>
    </source>
</evidence>
<dbReference type="AlphaFoldDB" id="A0A1H9UVA0"/>
<proteinExistence type="predicted"/>
<name>A0A1H9UVA0_9FIRM</name>
<gene>
    <name evidence="1" type="ORF">SAMN02910429_02260</name>
</gene>
<sequence length="187" mass="22187">MQKTDLENIVKKYYPQIKKLGLNFKSDETKVVDHLKKYPQQMLNDLDEDEMASIMLNAMDFSNAFYTDFEGIEYEIFFDSLQKISKEEIKFKNVINEVSKETYEKGIGTSKLKFDFNGDKYDYTATFYYDWFDVKIISFLNKIIEEKGLDKRIIIFGDMNVSYITYQTPDFCQKIKEIFPMLEADVL</sequence>
<accession>A0A1H9UVA0</accession>
<protein>
    <submittedName>
        <fullName evidence="1">Uncharacterized protein</fullName>
    </submittedName>
</protein>